<dbReference type="PROSITE" id="PS51257">
    <property type="entry name" value="PROKAR_LIPOPROTEIN"/>
    <property type="match status" value="1"/>
</dbReference>
<organism evidence="2 3">
    <name type="scientific">Gluconobacter thailandicus</name>
    <dbReference type="NCBI Taxonomy" id="257438"/>
    <lineage>
        <taxon>Bacteria</taxon>
        <taxon>Pseudomonadati</taxon>
        <taxon>Pseudomonadota</taxon>
        <taxon>Alphaproteobacteria</taxon>
        <taxon>Acetobacterales</taxon>
        <taxon>Acetobacteraceae</taxon>
        <taxon>Gluconobacter</taxon>
    </lineage>
</organism>
<protein>
    <recommendedName>
        <fullName evidence="4">Lipoprotein</fullName>
    </recommendedName>
</protein>
<feature type="chain" id="PRO_5042903497" description="Lipoprotein" evidence="1">
    <location>
        <begin position="24"/>
        <end position="173"/>
    </location>
</feature>
<reference evidence="2 3" key="1">
    <citation type="submission" date="2019-08" db="EMBL/GenBank/DDBJ databases">
        <title>Gluconobacter frateurii HD924 genome.</title>
        <authorList>
            <person name="Liu Y."/>
            <person name="Zhang P."/>
        </authorList>
    </citation>
    <scope>NUCLEOTIDE SEQUENCE [LARGE SCALE GENOMIC DNA]</scope>
    <source>
        <strain evidence="2 3">HD924</strain>
    </source>
</reference>
<sequence>MFDKTVKNILLGSLTLSFLSGCASIVSGSHQTIAVTTNPPGAKCAVYRDGIQIGSINSTPGSVTVSRKESDLTVGCTKDHYDFSNAQNTSDVNGWVFGNIGFGGLIGVVVDMATGSVHAYDHSTTVNMIPLADGVAAPVGLPDQFPGPIVRVASPTSDLVNSAPTEVTKQPVK</sequence>
<evidence type="ECO:0000256" key="1">
    <source>
        <dbReference type="SAM" id="SignalP"/>
    </source>
</evidence>
<dbReference type="AlphaFoldDB" id="A0AAP9JH20"/>
<evidence type="ECO:0000313" key="3">
    <source>
        <dbReference type="Proteomes" id="UP000323560"/>
    </source>
</evidence>
<dbReference type="EMBL" id="CP043043">
    <property type="protein sequence ID" value="QEH95390.1"/>
    <property type="molecule type" value="Genomic_DNA"/>
</dbReference>
<keyword evidence="1" id="KW-0732">Signal</keyword>
<name>A0AAP9JH20_GLUTH</name>
<dbReference type="KEGG" id="gti:FXF46_03315"/>
<dbReference type="RefSeq" id="WP_148619612.1">
    <property type="nucleotide sequence ID" value="NZ_CP043043.1"/>
</dbReference>
<accession>A0AAP9JH20</accession>
<evidence type="ECO:0008006" key="4">
    <source>
        <dbReference type="Google" id="ProtNLM"/>
    </source>
</evidence>
<evidence type="ECO:0000313" key="2">
    <source>
        <dbReference type="EMBL" id="QEH95390.1"/>
    </source>
</evidence>
<gene>
    <name evidence="2" type="ORF">FXF46_03315</name>
</gene>
<dbReference type="Proteomes" id="UP000323560">
    <property type="component" value="Chromosome"/>
</dbReference>
<proteinExistence type="predicted"/>
<feature type="signal peptide" evidence="1">
    <location>
        <begin position="1"/>
        <end position="23"/>
    </location>
</feature>